<evidence type="ECO:0000313" key="5">
    <source>
        <dbReference type="EMBL" id="CAF3727089.1"/>
    </source>
</evidence>
<comment type="caution">
    <text evidence="5">The sequence shown here is derived from an EMBL/GenBank/DDBJ whole genome shotgun (WGS) entry which is preliminary data.</text>
</comment>
<gene>
    <name evidence="5" type="ORF">OKA104_LOCUS14239</name>
</gene>
<dbReference type="PANTHER" id="PTHR45641">
    <property type="entry name" value="TETRATRICOPEPTIDE REPEAT PROTEIN (AFU_ORTHOLOGUE AFUA_6G03870)"/>
    <property type="match status" value="1"/>
</dbReference>
<protein>
    <recommendedName>
        <fullName evidence="4">ADP ribosyltransferase domain-containing protein</fullName>
    </recommendedName>
</protein>
<name>A0A818WQD0_9BILA</name>
<dbReference type="PROSITE" id="PS50293">
    <property type="entry name" value="TPR_REGION"/>
    <property type="match status" value="2"/>
</dbReference>
<dbReference type="Pfam" id="PF13424">
    <property type="entry name" value="TPR_12"/>
    <property type="match status" value="4"/>
</dbReference>
<evidence type="ECO:0000256" key="1">
    <source>
        <dbReference type="ARBA" id="ARBA00022737"/>
    </source>
</evidence>
<feature type="domain" description="ADP ribosyltransferase" evidence="4">
    <location>
        <begin position="126"/>
        <end position="220"/>
    </location>
</feature>
<feature type="repeat" description="TPR" evidence="3">
    <location>
        <begin position="469"/>
        <end position="502"/>
    </location>
</feature>
<keyword evidence="1" id="KW-0677">Repeat</keyword>
<dbReference type="PANTHER" id="PTHR45641:SF19">
    <property type="entry name" value="NEPHROCYSTIN-3"/>
    <property type="match status" value="1"/>
</dbReference>
<dbReference type="Pfam" id="PF03496">
    <property type="entry name" value="ADPrib_exo_Tox"/>
    <property type="match status" value="1"/>
</dbReference>
<feature type="repeat" description="TPR" evidence="3">
    <location>
        <begin position="511"/>
        <end position="544"/>
    </location>
</feature>
<feature type="repeat" description="TPR" evidence="3">
    <location>
        <begin position="427"/>
        <end position="460"/>
    </location>
</feature>
<dbReference type="SMART" id="SM00028">
    <property type="entry name" value="TPR"/>
    <property type="match status" value="12"/>
</dbReference>
<dbReference type="GO" id="GO:0005576">
    <property type="term" value="C:extracellular region"/>
    <property type="evidence" value="ECO:0007669"/>
    <property type="project" value="InterPro"/>
</dbReference>
<organism evidence="5 6">
    <name type="scientific">Adineta steineri</name>
    <dbReference type="NCBI Taxonomy" id="433720"/>
    <lineage>
        <taxon>Eukaryota</taxon>
        <taxon>Metazoa</taxon>
        <taxon>Spiralia</taxon>
        <taxon>Gnathifera</taxon>
        <taxon>Rotifera</taxon>
        <taxon>Eurotatoria</taxon>
        <taxon>Bdelloidea</taxon>
        <taxon>Adinetida</taxon>
        <taxon>Adinetidae</taxon>
        <taxon>Adineta</taxon>
    </lineage>
</organism>
<dbReference type="SUPFAM" id="SSF81901">
    <property type="entry name" value="HCP-like"/>
    <property type="match status" value="1"/>
</dbReference>
<dbReference type="InterPro" id="IPR019734">
    <property type="entry name" value="TPR_rpt"/>
</dbReference>
<evidence type="ECO:0000256" key="3">
    <source>
        <dbReference type="PROSITE-ProRule" id="PRU00339"/>
    </source>
</evidence>
<evidence type="ECO:0000256" key="2">
    <source>
        <dbReference type="ARBA" id="ARBA00022803"/>
    </source>
</evidence>
<dbReference type="InterPro" id="IPR011990">
    <property type="entry name" value="TPR-like_helical_dom_sf"/>
</dbReference>
<dbReference type="AlphaFoldDB" id="A0A818WQD0"/>
<keyword evidence="2 3" id="KW-0802">TPR repeat</keyword>
<evidence type="ECO:0000259" key="4">
    <source>
        <dbReference type="Pfam" id="PF03496"/>
    </source>
</evidence>
<evidence type="ECO:0000313" key="6">
    <source>
        <dbReference type="Proteomes" id="UP000663881"/>
    </source>
</evidence>
<dbReference type="SUPFAM" id="SSF48452">
    <property type="entry name" value="TPR-like"/>
    <property type="match status" value="2"/>
</dbReference>
<sequence>MGSCNSNARVAVIASPNDHIITETVPTVNLLPEQTIFAEKDGEVASLIWIGDMPTPYSKASLKIRLNVCPVSAQFYTIALRTENVHSLCRFRTFIVDLCNQIDDLHQSRVRSGDHMKMPLYRGQLMNKREHDQIVSNKNKLISTNGFISTTLAREVALDFALRAAQHSELVPILFEITASPDLKRTTFADISAFSAFPDEKEVLFNLGSAFKITDIEEHSGFNSYTVVRMLATDEGYASVEQYMELSKNDLEGDDKKVMFGRLLIDMGQYKESKDYFDECIEYMKNTGRDDALECASFYHNQGRAHACMGEFDQAVTLTKRALEIRQKHLNLDDPLCAHTLNSVGVMEGEMGRYTDAKGKFKEAFDAFEKQSTSGSKDIANLQIAVTNSNIGWVDYLQGNYNESEEHQKEALKIRERLLVKEHPLIADNLNALGALHHARGEYQKATKSYNDALAIRHKTLPSHHPAIANSYQALGSVELENGNYEQALTYYKKALNIFVEALGTAHLLVASSYKAIGSVYLEKGDYKTAHECFTRALNISIKSLSPQHPVAGECYHCIGMIHERQGSYDEAIKQYTIALHCIQTPLPIEHPSIAKVLSSFANTYILMKDLHQAEVFLTRAHDIQKKIYIHHHPDLVLTLNNLGVIYTYKDDQVKAKQYFEDALSMCKQCFPTDHPAKARTLFNIGEMYARATDYSNAHENYLNALALREKVLPSKDLSLADIHSQIAYVCLMQKMYVEAYQHWAKSRSIYSNNNYLENHPDLKRVNDNLTILDRVMKKHHHKLPPI</sequence>
<accession>A0A818WQD0</accession>
<dbReference type="EMBL" id="CAJOAY010000744">
    <property type="protein sequence ID" value="CAF3727089.1"/>
    <property type="molecule type" value="Genomic_DNA"/>
</dbReference>
<dbReference type="PROSITE" id="PS50005">
    <property type="entry name" value="TPR"/>
    <property type="match status" value="5"/>
</dbReference>
<dbReference type="PROSITE" id="PS51996">
    <property type="entry name" value="TR_MART"/>
    <property type="match status" value="1"/>
</dbReference>
<dbReference type="SUPFAM" id="SSF56399">
    <property type="entry name" value="ADP-ribosylation"/>
    <property type="match status" value="1"/>
</dbReference>
<feature type="repeat" description="TPR" evidence="3">
    <location>
        <begin position="679"/>
        <end position="712"/>
    </location>
</feature>
<proteinExistence type="predicted"/>
<dbReference type="Gene3D" id="3.90.176.10">
    <property type="entry name" value="Toxin ADP-ribosyltransferase, Chain A, domain 1"/>
    <property type="match status" value="1"/>
</dbReference>
<reference evidence="5" key="1">
    <citation type="submission" date="2021-02" db="EMBL/GenBank/DDBJ databases">
        <authorList>
            <person name="Nowell W R."/>
        </authorList>
    </citation>
    <scope>NUCLEOTIDE SEQUENCE</scope>
</reference>
<dbReference type="InterPro" id="IPR003540">
    <property type="entry name" value="ADP-ribosyltransferase"/>
</dbReference>
<dbReference type="Gene3D" id="1.25.40.10">
    <property type="entry name" value="Tetratricopeptide repeat domain"/>
    <property type="match status" value="4"/>
</dbReference>
<dbReference type="Proteomes" id="UP000663881">
    <property type="component" value="Unassembled WGS sequence"/>
</dbReference>
<feature type="repeat" description="TPR" evidence="3">
    <location>
        <begin position="296"/>
        <end position="329"/>
    </location>
</feature>